<dbReference type="AlphaFoldDB" id="A0A5J4W4L9"/>
<gene>
    <name evidence="2" type="ORF">EZS28_014636</name>
</gene>
<comment type="caution">
    <text evidence="2">The sequence shown here is derived from an EMBL/GenBank/DDBJ whole genome shotgun (WGS) entry which is preliminary data.</text>
</comment>
<evidence type="ECO:0000313" key="3">
    <source>
        <dbReference type="Proteomes" id="UP000324800"/>
    </source>
</evidence>
<evidence type="ECO:0000313" key="2">
    <source>
        <dbReference type="EMBL" id="KAA6389837.1"/>
    </source>
</evidence>
<dbReference type="EMBL" id="SNRW01003437">
    <property type="protein sequence ID" value="KAA6389837.1"/>
    <property type="molecule type" value="Genomic_DNA"/>
</dbReference>
<name>A0A5J4W4L9_9EUKA</name>
<proteinExistence type="predicted"/>
<protein>
    <submittedName>
        <fullName evidence="2">Uncharacterized protein</fullName>
    </submittedName>
</protein>
<feature type="compositionally biased region" description="Polar residues" evidence="1">
    <location>
        <begin position="417"/>
        <end position="426"/>
    </location>
</feature>
<organism evidence="2 3">
    <name type="scientific">Streblomastix strix</name>
    <dbReference type="NCBI Taxonomy" id="222440"/>
    <lineage>
        <taxon>Eukaryota</taxon>
        <taxon>Metamonada</taxon>
        <taxon>Preaxostyla</taxon>
        <taxon>Oxymonadida</taxon>
        <taxon>Streblomastigidae</taxon>
        <taxon>Streblomastix</taxon>
    </lineage>
</organism>
<feature type="region of interest" description="Disordered" evidence="1">
    <location>
        <begin position="406"/>
        <end position="426"/>
    </location>
</feature>
<sequence length="426" mass="48332">MTISLTLCKIFTAARLAEPLRATILSEADAELSLEIIILKNSLRIIQLKIKKVLDQSISPIRLWEAWFKDRDKDLIPTTCYLWNAFKIEYNQFARHANATAVDRLTHCSDVASTKKQYYDKNNNDQVRALIAEVKQESAGESESEIEARMELGLDLYTPDTVASPFNTENPINKGGAHLLWRRIAMERIIQIERRMDEIDIIKDQLGGKVDVSVLTFEEKLQRKNEMFMQWIVAPSKKKSSGQIIQQTNDPHSVTDRTALQQIANRRAAVMRGKSVPNKNRGLSNVNGWNYLDGKSGWKRNNTSGINAYTKQSPQLNQIVSDTNRGKLKSKRNVMDSLREDNRSLLQKSILTPRLSTGLQYLNDFGKTPEAQQCAILTSRYSTRRGEDEMTFFSQGTDRAKIKLPQGDDLIKAHGKTVSQSKNGSK</sequence>
<reference evidence="2 3" key="1">
    <citation type="submission" date="2019-03" db="EMBL/GenBank/DDBJ databases">
        <title>Single cell metagenomics reveals metabolic interactions within the superorganism composed of flagellate Streblomastix strix and complex community of Bacteroidetes bacteria on its surface.</title>
        <authorList>
            <person name="Treitli S.C."/>
            <person name="Kolisko M."/>
            <person name="Husnik F."/>
            <person name="Keeling P."/>
            <person name="Hampl V."/>
        </authorList>
    </citation>
    <scope>NUCLEOTIDE SEQUENCE [LARGE SCALE GENOMIC DNA]</scope>
    <source>
        <strain evidence="2">ST1C</strain>
    </source>
</reference>
<evidence type="ECO:0000256" key="1">
    <source>
        <dbReference type="SAM" id="MobiDB-lite"/>
    </source>
</evidence>
<dbReference type="Proteomes" id="UP000324800">
    <property type="component" value="Unassembled WGS sequence"/>
</dbReference>
<accession>A0A5J4W4L9</accession>